<dbReference type="CDD" id="cd06261">
    <property type="entry name" value="TM_PBP2"/>
    <property type="match status" value="1"/>
</dbReference>
<feature type="transmembrane region" description="Helical" evidence="7">
    <location>
        <begin position="288"/>
        <end position="308"/>
    </location>
</feature>
<feature type="transmembrane region" description="Helical" evidence="7">
    <location>
        <begin position="181"/>
        <end position="205"/>
    </location>
</feature>
<organism evidence="10 11">
    <name type="scientific">Microbacterium natoriense</name>
    <dbReference type="NCBI Taxonomy" id="284570"/>
    <lineage>
        <taxon>Bacteria</taxon>
        <taxon>Bacillati</taxon>
        <taxon>Actinomycetota</taxon>
        <taxon>Actinomycetes</taxon>
        <taxon>Micrococcales</taxon>
        <taxon>Microbacteriaceae</taxon>
        <taxon>Microbacterium</taxon>
    </lineage>
</organism>
<dbReference type="GO" id="GO:0005886">
    <property type="term" value="C:plasma membrane"/>
    <property type="evidence" value="ECO:0007669"/>
    <property type="project" value="UniProtKB-SubCell"/>
</dbReference>
<evidence type="ECO:0000256" key="4">
    <source>
        <dbReference type="ARBA" id="ARBA00022692"/>
    </source>
</evidence>
<gene>
    <name evidence="10" type="ORF">QFZ53_000745</name>
</gene>
<dbReference type="PANTHER" id="PTHR30193">
    <property type="entry name" value="ABC TRANSPORTER PERMEASE PROTEIN"/>
    <property type="match status" value="1"/>
</dbReference>
<evidence type="ECO:0000313" key="11">
    <source>
        <dbReference type="Proteomes" id="UP001244427"/>
    </source>
</evidence>
<protein>
    <submittedName>
        <fullName evidence="10">Multiple sugar transport system permease protein</fullName>
    </submittedName>
</protein>
<dbReference type="InterPro" id="IPR000515">
    <property type="entry name" value="MetI-like"/>
</dbReference>
<dbReference type="Proteomes" id="UP001244427">
    <property type="component" value="Unassembled WGS sequence"/>
</dbReference>
<keyword evidence="11" id="KW-1185">Reference proteome</keyword>
<reference evidence="10 11" key="1">
    <citation type="submission" date="2023-07" db="EMBL/GenBank/DDBJ databases">
        <title>Comparative genomics of wheat-associated soil bacteria to identify genetic determinants of phenazine resistance.</title>
        <authorList>
            <person name="Mouncey N."/>
        </authorList>
    </citation>
    <scope>NUCLEOTIDE SEQUENCE [LARGE SCALE GENOMIC DNA]</scope>
    <source>
        <strain evidence="10 11">W4I9-1</strain>
    </source>
</reference>
<name>A0AAW8EUF9_9MICO</name>
<comment type="subcellular location">
    <subcellularLocation>
        <location evidence="1 7">Cell membrane</location>
        <topology evidence="1 7">Multi-pass membrane protein</topology>
    </subcellularLocation>
</comment>
<proteinExistence type="inferred from homology"/>
<feature type="transmembrane region" description="Helical" evidence="7">
    <location>
        <begin position="128"/>
        <end position="148"/>
    </location>
</feature>
<evidence type="ECO:0000256" key="5">
    <source>
        <dbReference type="ARBA" id="ARBA00022989"/>
    </source>
</evidence>
<accession>A0AAW8EUF9</accession>
<dbReference type="RefSeq" id="WP_292906946.1">
    <property type="nucleotide sequence ID" value="NZ_JAUSXV010000001.1"/>
</dbReference>
<feature type="transmembrane region" description="Helical" evidence="7">
    <location>
        <begin position="226"/>
        <end position="251"/>
    </location>
</feature>
<keyword evidence="4 7" id="KW-0812">Transmembrane</keyword>
<keyword evidence="3" id="KW-1003">Cell membrane</keyword>
<evidence type="ECO:0000259" key="9">
    <source>
        <dbReference type="PROSITE" id="PS50928"/>
    </source>
</evidence>
<comment type="caution">
    <text evidence="10">The sequence shown here is derived from an EMBL/GenBank/DDBJ whole genome shotgun (WGS) entry which is preliminary data.</text>
</comment>
<dbReference type="AlphaFoldDB" id="A0AAW8EUF9"/>
<dbReference type="Gene3D" id="1.10.3720.10">
    <property type="entry name" value="MetI-like"/>
    <property type="match status" value="1"/>
</dbReference>
<evidence type="ECO:0000256" key="8">
    <source>
        <dbReference type="SAM" id="MobiDB-lite"/>
    </source>
</evidence>
<dbReference type="GO" id="GO:0055085">
    <property type="term" value="P:transmembrane transport"/>
    <property type="evidence" value="ECO:0007669"/>
    <property type="project" value="InterPro"/>
</dbReference>
<evidence type="ECO:0000256" key="7">
    <source>
        <dbReference type="RuleBase" id="RU363032"/>
    </source>
</evidence>
<keyword evidence="6 7" id="KW-0472">Membrane</keyword>
<feature type="transmembrane region" description="Helical" evidence="7">
    <location>
        <begin position="95"/>
        <end position="116"/>
    </location>
</feature>
<feature type="region of interest" description="Disordered" evidence="8">
    <location>
        <begin position="1"/>
        <end position="26"/>
    </location>
</feature>
<comment type="similarity">
    <text evidence="7">Belongs to the binding-protein-dependent transport system permease family.</text>
</comment>
<evidence type="ECO:0000256" key="3">
    <source>
        <dbReference type="ARBA" id="ARBA00022475"/>
    </source>
</evidence>
<dbReference type="PANTHER" id="PTHR30193:SF37">
    <property type="entry name" value="INNER MEMBRANE ABC TRANSPORTER PERMEASE PROTEIN YCJO"/>
    <property type="match status" value="1"/>
</dbReference>
<dbReference type="InterPro" id="IPR051393">
    <property type="entry name" value="ABC_transporter_permease"/>
</dbReference>
<sequence length="320" mass="34843">MTFPTTRSRSGGSRSRPRGGRRSASAAGPLMAAPGLILLTAFLAIPFLGAVVMSFFRIQLGNPRPPRFVGIEQYARLFFDPDISATFLRSLGNNFAFALVVVPLQTALALGLAILINRKLRGMTVFRTLFFMPLVFPLALVAVIWRLIFARDENGLLNGFLGAVSGGAIGPHDWLGDPSTALGAIIVMSIWQSVSFQMIILLGALQSVPPELYEAASIDRAGRWSQFVHVTVPGVRNTLIFVTLLTTIFAFRLFDQVYLLDKSASINIEATQTVMYQVITTGYDQNNIGQGAAMAVVFLIIVAVIALIQRRLIRQEGGVE</sequence>
<keyword evidence="5 7" id="KW-1133">Transmembrane helix</keyword>
<dbReference type="PROSITE" id="PS50928">
    <property type="entry name" value="ABC_TM1"/>
    <property type="match status" value="1"/>
</dbReference>
<dbReference type="Pfam" id="PF00528">
    <property type="entry name" value="BPD_transp_1"/>
    <property type="match status" value="1"/>
</dbReference>
<keyword evidence="2 7" id="KW-0813">Transport</keyword>
<evidence type="ECO:0000313" key="10">
    <source>
        <dbReference type="EMBL" id="MDQ0646549.1"/>
    </source>
</evidence>
<feature type="domain" description="ABC transmembrane type-1" evidence="9">
    <location>
        <begin position="91"/>
        <end position="309"/>
    </location>
</feature>
<evidence type="ECO:0000256" key="1">
    <source>
        <dbReference type="ARBA" id="ARBA00004651"/>
    </source>
</evidence>
<dbReference type="InterPro" id="IPR035906">
    <property type="entry name" value="MetI-like_sf"/>
</dbReference>
<evidence type="ECO:0000256" key="2">
    <source>
        <dbReference type="ARBA" id="ARBA00022448"/>
    </source>
</evidence>
<dbReference type="EMBL" id="JAUSXV010000001">
    <property type="protein sequence ID" value="MDQ0646549.1"/>
    <property type="molecule type" value="Genomic_DNA"/>
</dbReference>
<dbReference type="SUPFAM" id="SSF161098">
    <property type="entry name" value="MetI-like"/>
    <property type="match status" value="1"/>
</dbReference>
<feature type="transmembrane region" description="Helical" evidence="7">
    <location>
        <begin position="30"/>
        <end position="56"/>
    </location>
</feature>
<evidence type="ECO:0000256" key="6">
    <source>
        <dbReference type="ARBA" id="ARBA00023136"/>
    </source>
</evidence>
<keyword evidence="10" id="KW-0762">Sugar transport</keyword>